<comment type="caution">
    <text evidence="1">The sequence shown here is derived from an EMBL/GenBank/DDBJ whole genome shotgun (WGS) entry which is preliminary data.</text>
</comment>
<protein>
    <submittedName>
        <fullName evidence="1">Uncharacterized protein</fullName>
    </submittedName>
</protein>
<dbReference type="RefSeq" id="WP_202244441.1">
    <property type="nucleotide sequence ID" value="NZ_JAESIY010000005.1"/>
</dbReference>
<dbReference type="EMBL" id="JAESIY010000005">
    <property type="protein sequence ID" value="MBL3656656.1"/>
    <property type="molecule type" value="Genomic_DNA"/>
</dbReference>
<name>A0A937F7U2_9BACT</name>
<gene>
    <name evidence="1" type="ORF">JL102_10975</name>
</gene>
<reference evidence="1" key="1">
    <citation type="submission" date="2021-01" db="EMBL/GenBank/DDBJ databases">
        <title>Fulvivirga kasyanovii gen. nov., sp nov., a novel member of the phylum Bacteroidetes isolated from seawater in a mussel farm.</title>
        <authorList>
            <person name="Zhao L.-H."/>
            <person name="Wang Z.-J."/>
        </authorList>
    </citation>
    <scope>NUCLEOTIDE SEQUENCE</scope>
    <source>
        <strain evidence="1">2943</strain>
    </source>
</reference>
<dbReference type="Proteomes" id="UP000659388">
    <property type="component" value="Unassembled WGS sequence"/>
</dbReference>
<proteinExistence type="predicted"/>
<dbReference type="AlphaFoldDB" id="A0A937F7U2"/>
<organism evidence="1 2">
    <name type="scientific">Fulvivirga sediminis</name>
    <dbReference type="NCBI Taxonomy" id="2803949"/>
    <lineage>
        <taxon>Bacteria</taxon>
        <taxon>Pseudomonadati</taxon>
        <taxon>Bacteroidota</taxon>
        <taxon>Cytophagia</taxon>
        <taxon>Cytophagales</taxon>
        <taxon>Fulvivirgaceae</taxon>
        <taxon>Fulvivirga</taxon>
    </lineage>
</organism>
<sequence>MKKIVLLGFLMIVLGFYLCQSRVSYYIDTRKTLGVKLPLIYEIKEKGNLMMMETSSDTRYGVVLKIKDCSNFYGQLQMSSSVISLDSMNIEYVTPFFFRQIGEDGILLAGKVKNDVAHYGLAYFDPESCLFYFDYSNL</sequence>
<keyword evidence="2" id="KW-1185">Reference proteome</keyword>
<evidence type="ECO:0000313" key="2">
    <source>
        <dbReference type="Proteomes" id="UP000659388"/>
    </source>
</evidence>
<accession>A0A937F7U2</accession>
<evidence type="ECO:0000313" key="1">
    <source>
        <dbReference type="EMBL" id="MBL3656656.1"/>
    </source>
</evidence>